<protein>
    <submittedName>
        <fullName evidence="1">Uncharacterized protein</fullName>
    </submittedName>
</protein>
<dbReference type="AlphaFoldDB" id="A0AAD6V4D6"/>
<evidence type="ECO:0000313" key="2">
    <source>
        <dbReference type="Proteomes" id="UP001219525"/>
    </source>
</evidence>
<proteinExistence type="predicted"/>
<name>A0AAD6V4D6_9AGAR</name>
<sequence>MPDFRRKAKQERYSLADSLIPVPIVRVFHGEIDQPWRHATDLRKADSDNADGEFLRGAYLVEDSNLENIWEKAYEDRRDMSKRYAYNQNEVTVQPRSMLDDNDRSVIIAFSAVDEEPGIRQDVSASEPVQDVDIEQHVKKWALNREQRDFNGRMSIAPTDVESASNKKGQQNILRKLLWLSVKTVVILKKVERIRKWRNELAGEMEHDADAVRFLDLLGRLRQGRCTDDDFELLNSRFITKLHPDWDSLELQHTVNEIGDCASSGLILEAHCPALQLAERLTFSG</sequence>
<organism evidence="1 2">
    <name type="scientific">Mycena pura</name>
    <dbReference type="NCBI Taxonomy" id="153505"/>
    <lineage>
        <taxon>Eukaryota</taxon>
        <taxon>Fungi</taxon>
        <taxon>Dikarya</taxon>
        <taxon>Basidiomycota</taxon>
        <taxon>Agaricomycotina</taxon>
        <taxon>Agaricomycetes</taxon>
        <taxon>Agaricomycetidae</taxon>
        <taxon>Agaricales</taxon>
        <taxon>Marasmiineae</taxon>
        <taxon>Mycenaceae</taxon>
        <taxon>Mycena</taxon>
    </lineage>
</organism>
<comment type="caution">
    <text evidence="1">The sequence shown here is derived from an EMBL/GenBank/DDBJ whole genome shotgun (WGS) entry which is preliminary data.</text>
</comment>
<reference evidence="1" key="1">
    <citation type="submission" date="2023-03" db="EMBL/GenBank/DDBJ databases">
        <title>Massive genome expansion in bonnet fungi (Mycena s.s.) driven by repeated elements and novel gene families across ecological guilds.</title>
        <authorList>
            <consortium name="Lawrence Berkeley National Laboratory"/>
            <person name="Harder C.B."/>
            <person name="Miyauchi S."/>
            <person name="Viragh M."/>
            <person name="Kuo A."/>
            <person name="Thoen E."/>
            <person name="Andreopoulos B."/>
            <person name="Lu D."/>
            <person name="Skrede I."/>
            <person name="Drula E."/>
            <person name="Henrissat B."/>
            <person name="Morin E."/>
            <person name="Kohler A."/>
            <person name="Barry K."/>
            <person name="LaButti K."/>
            <person name="Morin E."/>
            <person name="Salamov A."/>
            <person name="Lipzen A."/>
            <person name="Mereny Z."/>
            <person name="Hegedus B."/>
            <person name="Baldrian P."/>
            <person name="Stursova M."/>
            <person name="Weitz H."/>
            <person name="Taylor A."/>
            <person name="Grigoriev I.V."/>
            <person name="Nagy L.G."/>
            <person name="Martin F."/>
            <person name="Kauserud H."/>
        </authorList>
    </citation>
    <scope>NUCLEOTIDE SEQUENCE</scope>
    <source>
        <strain evidence="1">9144</strain>
    </source>
</reference>
<dbReference type="Proteomes" id="UP001219525">
    <property type="component" value="Unassembled WGS sequence"/>
</dbReference>
<evidence type="ECO:0000313" key="1">
    <source>
        <dbReference type="EMBL" id="KAJ7202076.1"/>
    </source>
</evidence>
<dbReference type="EMBL" id="JARJCW010000056">
    <property type="protein sequence ID" value="KAJ7202076.1"/>
    <property type="molecule type" value="Genomic_DNA"/>
</dbReference>
<gene>
    <name evidence="1" type="ORF">GGX14DRAFT_399649</name>
</gene>
<keyword evidence="2" id="KW-1185">Reference proteome</keyword>
<accession>A0AAD6V4D6</accession>